<dbReference type="Pfam" id="PF20434">
    <property type="entry name" value="BD-FAE"/>
    <property type="match status" value="1"/>
</dbReference>
<dbReference type="InterPro" id="IPR029058">
    <property type="entry name" value="AB_hydrolase_fold"/>
</dbReference>
<accession>A0ABP9VMT6</accession>
<feature type="signal peptide" evidence="2">
    <location>
        <begin position="1"/>
        <end position="28"/>
    </location>
</feature>
<feature type="domain" description="SMP-30/Gluconolactonase/LRE-like region" evidence="3">
    <location>
        <begin position="49"/>
        <end position="278"/>
    </location>
</feature>
<feature type="chain" id="PRO_5045746506" evidence="2">
    <location>
        <begin position="29"/>
        <end position="579"/>
    </location>
</feature>
<proteinExistence type="predicted"/>
<keyword evidence="2" id="KW-0732">Signal</keyword>
<dbReference type="Gene3D" id="3.40.50.1820">
    <property type="entry name" value="alpha/beta hydrolase"/>
    <property type="match status" value="1"/>
</dbReference>
<dbReference type="EMBL" id="BAABRO010000003">
    <property type="protein sequence ID" value="GAA5506505.1"/>
    <property type="molecule type" value="Genomic_DNA"/>
</dbReference>
<dbReference type="RefSeq" id="WP_345683443.1">
    <property type="nucleotide sequence ID" value="NZ_BAABRO010000003.1"/>
</dbReference>
<evidence type="ECO:0000256" key="2">
    <source>
        <dbReference type="SAM" id="SignalP"/>
    </source>
</evidence>
<dbReference type="PANTHER" id="PTHR47572">
    <property type="entry name" value="LIPOPROTEIN-RELATED"/>
    <property type="match status" value="1"/>
</dbReference>
<keyword evidence="1" id="KW-0378">Hydrolase</keyword>
<feature type="domain" description="BD-FAE-like" evidence="4">
    <location>
        <begin position="332"/>
        <end position="526"/>
    </location>
</feature>
<dbReference type="InterPro" id="IPR051262">
    <property type="entry name" value="SMP-30/CGR1_Lactonase"/>
</dbReference>
<evidence type="ECO:0000313" key="5">
    <source>
        <dbReference type="EMBL" id="GAA5506505.1"/>
    </source>
</evidence>
<sequence length="579" mass="62633">MPAHLLTRCLAVWVAIATMAIHPTNTTAESPTSNEKKLKRLDADFQLVDGAAWDGRNLLYAPDVKAKRLVKINLATLKVVSENVLKEPLGISGTCYQLGKLYLSDNANSRIAILGTGGKTETLAQFEKNQRPNDLVVDSRGNVYATFTGEGIVRRIDADGKVLIVATKLDTPNGIMLSPDESTLYVSSHKSGALYQIQIDETQKFMAAKPFAQLKETDEGFRGDGMCIDRAGNVYCTGANAVSVFAPSGNLIETIPTPERPINAIIAGSDGRTLFISTFGGMYYKTINQYGVLPQPAPETNTHGQSDQDRAGELSIDRNVVYANIDGRKLLMDVFRPSSAEGKRLPGVVLVHGGGWLKGDKTKFQSLAKRLAQKGYVVAAIEYRLGYEAKFPAAIRDANAATAFIRQHAADWNIDPNRIAAVGGSAGGHLAGLMAAGNTNAKLHHDGLSSSDQSRLQAVVVMAGPLQTASGSVADRSHDVKDNAFAVHWIGATIDDAPEMYKLADAYEAIDKDMPPTLFITGSLDNPARNEPAREKLKSLGVPFELRIHDGAKHGHWNQNDWMDTVVTDIDGFLKKHLN</sequence>
<dbReference type="Proteomes" id="UP001416858">
    <property type="component" value="Unassembled WGS sequence"/>
</dbReference>
<dbReference type="Pfam" id="PF08450">
    <property type="entry name" value="SGL"/>
    <property type="match status" value="1"/>
</dbReference>
<evidence type="ECO:0000256" key="1">
    <source>
        <dbReference type="ARBA" id="ARBA00022801"/>
    </source>
</evidence>
<reference evidence="5 6" key="1">
    <citation type="submission" date="2024-02" db="EMBL/GenBank/DDBJ databases">
        <title>Rhodopirellula caenicola NBRC 110016.</title>
        <authorList>
            <person name="Ichikawa N."/>
            <person name="Katano-Makiyama Y."/>
            <person name="Hidaka K."/>
        </authorList>
    </citation>
    <scope>NUCLEOTIDE SEQUENCE [LARGE SCALE GENOMIC DNA]</scope>
    <source>
        <strain evidence="5 6">NBRC 110016</strain>
    </source>
</reference>
<dbReference type="Gene3D" id="2.120.10.30">
    <property type="entry name" value="TolB, C-terminal domain"/>
    <property type="match status" value="1"/>
</dbReference>
<evidence type="ECO:0000313" key="6">
    <source>
        <dbReference type="Proteomes" id="UP001416858"/>
    </source>
</evidence>
<keyword evidence="6" id="KW-1185">Reference proteome</keyword>
<evidence type="ECO:0000259" key="4">
    <source>
        <dbReference type="Pfam" id="PF20434"/>
    </source>
</evidence>
<protein>
    <submittedName>
        <fullName evidence="5">Acetyl esterase</fullName>
    </submittedName>
</protein>
<dbReference type="InterPro" id="IPR049492">
    <property type="entry name" value="BD-FAE-like_dom"/>
</dbReference>
<organism evidence="5 6">
    <name type="scientific">Novipirellula caenicola</name>
    <dbReference type="NCBI Taxonomy" id="1536901"/>
    <lineage>
        <taxon>Bacteria</taxon>
        <taxon>Pseudomonadati</taxon>
        <taxon>Planctomycetota</taxon>
        <taxon>Planctomycetia</taxon>
        <taxon>Pirellulales</taxon>
        <taxon>Pirellulaceae</taxon>
        <taxon>Novipirellula</taxon>
    </lineage>
</organism>
<evidence type="ECO:0000259" key="3">
    <source>
        <dbReference type="Pfam" id="PF08450"/>
    </source>
</evidence>
<name>A0ABP9VMT6_9BACT</name>
<dbReference type="PANTHER" id="PTHR47572:SF4">
    <property type="entry name" value="LACTONASE DRP35"/>
    <property type="match status" value="1"/>
</dbReference>
<comment type="caution">
    <text evidence="5">The sequence shown here is derived from an EMBL/GenBank/DDBJ whole genome shotgun (WGS) entry which is preliminary data.</text>
</comment>
<dbReference type="SUPFAM" id="SSF53474">
    <property type="entry name" value="alpha/beta-Hydrolases"/>
    <property type="match status" value="1"/>
</dbReference>
<gene>
    <name evidence="5" type="primary">aes_2</name>
    <name evidence="5" type="ORF">Rcae01_01958</name>
</gene>
<dbReference type="InterPro" id="IPR013658">
    <property type="entry name" value="SGL"/>
</dbReference>
<dbReference type="InterPro" id="IPR011042">
    <property type="entry name" value="6-blade_b-propeller_TolB-like"/>
</dbReference>
<dbReference type="SUPFAM" id="SSF63829">
    <property type="entry name" value="Calcium-dependent phosphotriesterase"/>
    <property type="match status" value="1"/>
</dbReference>